<evidence type="ECO:0000256" key="2">
    <source>
        <dbReference type="ARBA" id="ARBA00023125"/>
    </source>
</evidence>
<dbReference type="CDD" id="cd00059">
    <property type="entry name" value="FH_FOX"/>
    <property type="match status" value="1"/>
</dbReference>
<dbReference type="InterPro" id="IPR030456">
    <property type="entry name" value="TF_fork_head_CS_2"/>
</dbReference>
<dbReference type="PRINTS" id="PR00053">
    <property type="entry name" value="FORKHEAD"/>
</dbReference>
<feature type="domain" description="Fork-head" evidence="6">
    <location>
        <begin position="10"/>
        <end position="88"/>
    </location>
</feature>
<dbReference type="GO" id="GO:0005634">
    <property type="term" value="C:nucleus"/>
    <property type="evidence" value="ECO:0007669"/>
    <property type="project" value="UniProtKB-SubCell"/>
</dbReference>
<comment type="subcellular location">
    <subcellularLocation>
        <location evidence="5">Nucleus</location>
    </subcellularLocation>
</comment>
<name>A0A137P7R0_CONC2</name>
<evidence type="ECO:0000256" key="5">
    <source>
        <dbReference type="PROSITE-ProRule" id="PRU00089"/>
    </source>
</evidence>
<evidence type="ECO:0000259" key="6">
    <source>
        <dbReference type="PROSITE" id="PS50039"/>
    </source>
</evidence>
<dbReference type="OrthoDB" id="5954824at2759"/>
<dbReference type="GO" id="GO:0000978">
    <property type="term" value="F:RNA polymerase II cis-regulatory region sequence-specific DNA binding"/>
    <property type="evidence" value="ECO:0007669"/>
    <property type="project" value="TreeGrafter"/>
</dbReference>
<proteinExistence type="predicted"/>
<dbReference type="PANTHER" id="PTHR46078">
    <property type="entry name" value="FORKHEAD BOX PROTEIN J2 FAMILY MEMBER"/>
    <property type="match status" value="1"/>
</dbReference>
<evidence type="ECO:0000256" key="3">
    <source>
        <dbReference type="ARBA" id="ARBA00023163"/>
    </source>
</evidence>
<dbReference type="InterPro" id="IPR036388">
    <property type="entry name" value="WH-like_DNA-bd_sf"/>
</dbReference>
<dbReference type="EMBL" id="KQ964487">
    <property type="protein sequence ID" value="KXN71009.1"/>
    <property type="molecule type" value="Genomic_DNA"/>
</dbReference>
<gene>
    <name evidence="7" type="ORF">CONCODRAFT_38827</name>
</gene>
<dbReference type="AlphaFoldDB" id="A0A137P7R0"/>
<dbReference type="PROSITE" id="PS00657">
    <property type="entry name" value="FORK_HEAD_1"/>
    <property type="match status" value="1"/>
</dbReference>
<evidence type="ECO:0000313" key="7">
    <source>
        <dbReference type="EMBL" id="KXN71009.1"/>
    </source>
</evidence>
<dbReference type="SUPFAM" id="SSF46785">
    <property type="entry name" value="Winged helix' DNA-binding domain"/>
    <property type="match status" value="1"/>
</dbReference>
<keyword evidence="3" id="KW-0804">Transcription</keyword>
<dbReference type="SMART" id="SM00339">
    <property type="entry name" value="FH"/>
    <property type="match status" value="1"/>
</dbReference>
<organism evidence="7 8">
    <name type="scientific">Conidiobolus coronatus (strain ATCC 28846 / CBS 209.66 / NRRL 28638)</name>
    <name type="common">Delacroixia coronata</name>
    <dbReference type="NCBI Taxonomy" id="796925"/>
    <lineage>
        <taxon>Eukaryota</taxon>
        <taxon>Fungi</taxon>
        <taxon>Fungi incertae sedis</taxon>
        <taxon>Zoopagomycota</taxon>
        <taxon>Entomophthoromycotina</taxon>
        <taxon>Entomophthoromycetes</taxon>
        <taxon>Entomophthorales</taxon>
        <taxon>Ancylistaceae</taxon>
        <taxon>Conidiobolus</taxon>
    </lineage>
</organism>
<dbReference type="InterPro" id="IPR045912">
    <property type="entry name" value="FOXJ2/3-like"/>
</dbReference>
<dbReference type="FunFam" id="1.10.10.10:FF:000135">
    <property type="entry name" value="forkhead box protein G1"/>
    <property type="match status" value="1"/>
</dbReference>
<dbReference type="GO" id="GO:0000981">
    <property type="term" value="F:DNA-binding transcription factor activity, RNA polymerase II-specific"/>
    <property type="evidence" value="ECO:0007669"/>
    <property type="project" value="TreeGrafter"/>
</dbReference>
<dbReference type="Pfam" id="PF00250">
    <property type="entry name" value="Forkhead"/>
    <property type="match status" value="1"/>
</dbReference>
<dbReference type="PROSITE" id="PS50039">
    <property type="entry name" value="FORK_HEAD_3"/>
    <property type="match status" value="1"/>
</dbReference>
<dbReference type="PROSITE" id="PS00658">
    <property type="entry name" value="FORK_HEAD_2"/>
    <property type="match status" value="1"/>
</dbReference>
<feature type="DNA-binding region" description="Fork-head" evidence="5">
    <location>
        <begin position="10"/>
        <end position="88"/>
    </location>
</feature>
<dbReference type="Proteomes" id="UP000070444">
    <property type="component" value="Unassembled WGS sequence"/>
</dbReference>
<evidence type="ECO:0000256" key="1">
    <source>
        <dbReference type="ARBA" id="ARBA00023015"/>
    </source>
</evidence>
<dbReference type="InterPro" id="IPR018122">
    <property type="entry name" value="TF_fork_head_CS_1"/>
</dbReference>
<reference evidence="7 8" key="1">
    <citation type="journal article" date="2015" name="Genome Biol. Evol.">
        <title>Phylogenomic analyses indicate that early fungi evolved digesting cell walls of algal ancestors of land plants.</title>
        <authorList>
            <person name="Chang Y."/>
            <person name="Wang S."/>
            <person name="Sekimoto S."/>
            <person name="Aerts A.L."/>
            <person name="Choi C."/>
            <person name="Clum A."/>
            <person name="LaButti K.M."/>
            <person name="Lindquist E.A."/>
            <person name="Yee Ngan C."/>
            <person name="Ohm R.A."/>
            <person name="Salamov A.A."/>
            <person name="Grigoriev I.V."/>
            <person name="Spatafora J.W."/>
            <person name="Berbee M.L."/>
        </authorList>
    </citation>
    <scope>NUCLEOTIDE SEQUENCE [LARGE SCALE GENOMIC DNA]</scope>
    <source>
        <strain evidence="7 8">NRRL 28638</strain>
    </source>
</reference>
<dbReference type="OMA" id="MPRDITE"/>
<keyword evidence="4 5" id="KW-0539">Nucleus</keyword>
<accession>A0A137P7R0</accession>
<evidence type="ECO:0000256" key="4">
    <source>
        <dbReference type="ARBA" id="ARBA00023242"/>
    </source>
</evidence>
<keyword evidence="2 5" id="KW-0238">DNA-binding</keyword>
<keyword evidence="1" id="KW-0805">Transcription regulation</keyword>
<dbReference type="STRING" id="796925.A0A137P7R0"/>
<dbReference type="PANTHER" id="PTHR46078:SF2">
    <property type="entry name" value="FORK-HEAD DOMAIN-CONTAINING PROTEIN"/>
    <property type="match status" value="1"/>
</dbReference>
<feature type="non-terminal residue" evidence="7">
    <location>
        <position position="88"/>
    </location>
</feature>
<protein>
    <submittedName>
        <fullName evidence="7">Fork head transcription factor</fullName>
    </submittedName>
</protein>
<keyword evidence="8" id="KW-1185">Reference proteome</keyword>
<dbReference type="InterPro" id="IPR001766">
    <property type="entry name" value="Fork_head_dom"/>
</dbReference>
<dbReference type="InterPro" id="IPR036390">
    <property type="entry name" value="WH_DNA-bd_sf"/>
</dbReference>
<evidence type="ECO:0000313" key="8">
    <source>
        <dbReference type="Proteomes" id="UP000070444"/>
    </source>
</evidence>
<sequence>MKLKTHTSGKPPYSYATLITYAIMQSANKQMSLNEIYQWMMDHYSYLKTAGSGWKNSVRHNLSLNKAFVRVARPVNEPGKGSYWTVDL</sequence>
<dbReference type="Gene3D" id="1.10.10.10">
    <property type="entry name" value="Winged helix-like DNA-binding domain superfamily/Winged helix DNA-binding domain"/>
    <property type="match status" value="1"/>
</dbReference>